<keyword evidence="2" id="KW-1185">Reference proteome</keyword>
<dbReference type="AlphaFoldDB" id="A0A484KN67"/>
<name>A0A484KN67_9ASTE</name>
<organism evidence="1 2">
    <name type="scientific">Cuscuta campestris</name>
    <dbReference type="NCBI Taxonomy" id="132261"/>
    <lineage>
        <taxon>Eukaryota</taxon>
        <taxon>Viridiplantae</taxon>
        <taxon>Streptophyta</taxon>
        <taxon>Embryophyta</taxon>
        <taxon>Tracheophyta</taxon>
        <taxon>Spermatophyta</taxon>
        <taxon>Magnoliopsida</taxon>
        <taxon>eudicotyledons</taxon>
        <taxon>Gunneridae</taxon>
        <taxon>Pentapetalae</taxon>
        <taxon>asterids</taxon>
        <taxon>lamiids</taxon>
        <taxon>Solanales</taxon>
        <taxon>Convolvulaceae</taxon>
        <taxon>Cuscuteae</taxon>
        <taxon>Cuscuta</taxon>
        <taxon>Cuscuta subgen. Grammica</taxon>
        <taxon>Cuscuta sect. Cleistogrammica</taxon>
    </lineage>
</organism>
<evidence type="ECO:0000313" key="2">
    <source>
        <dbReference type="Proteomes" id="UP000595140"/>
    </source>
</evidence>
<protein>
    <submittedName>
        <fullName evidence="1">Uncharacterized protein</fullName>
    </submittedName>
</protein>
<dbReference type="EMBL" id="OOIL02000559">
    <property type="protein sequence ID" value="VFQ66780.1"/>
    <property type="molecule type" value="Genomic_DNA"/>
</dbReference>
<reference evidence="1 2" key="1">
    <citation type="submission" date="2018-04" db="EMBL/GenBank/DDBJ databases">
        <authorList>
            <person name="Vogel A."/>
        </authorList>
    </citation>
    <scope>NUCLEOTIDE SEQUENCE [LARGE SCALE GENOMIC DNA]</scope>
</reference>
<evidence type="ECO:0000313" key="1">
    <source>
        <dbReference type="EMBL" id="VFQ66780.1"/>
    </source>
</evidence>
<accession>A0A484KN67</accession>
<proteinExistence type="predicted"/>
<gene>
    <name evidence="1" type="ORF">CCAM_LOCUS8556</name>
</gene>
<sequence>MILVVKKKTWFYMSCSPVYLFGGVRLPALELKGWACRRWSWRGGLARGRVAGAAMLSMEKKEVQLELFEIYCLWRLKLEKGDLGILGKKVGWEFWGRRRVGNFEEEGGRRKDKKEN</sequence>
<dbReference type="Proteomes" id="UP000595140">
    <property type="component" value="Unassembled WGS sequence"/>
</dbReference>